<dbReference type="Gene3D" id="1.10.3810.10">
    <property type="entry name" value="Biosynthetic peptidoglycan transglycosylase-like"/>
    <property type="match status" value="1"/>
</dbReference>
<dbReference type="InterPro" id="IPR001264">
    <property type="entry name" value="Glyco_trans_51"/>
</dbReference>
<keyword evidence="7" id="KW-0328">Glycosyltransferase</keyword>
<evidence type="ECO:0000256" key="11">
    <source>
        <dbReference type="ARBA" id="ARBA00022984"/>
    </source>
</evidence>
<evidence type="ECO:0000256" key="3">
    <source>
        <dbReference type="ARBA" id="ARBA00007739"/>
    </source>
</evidence>
<evidence type="ECO:0000256" key="14">
    <source>
        <dbReference type="ARBA" id="ARBA00023316"/>
    </source>
</evidence>
<evidence type="ECO:0000256" key="5">
    <source>
        <dbReference type="ARBA" id="ARBA00022645"/>
    </source>
</evidence>
<comment type="similarity">
    <text evidence="2">In the C-terminal section; belongs to the transpeptidase family.</text>
</comment>
<evidence type="ECO:0000256" key="6">
    <source>
        <dbReference type="ARBA" id="ARBA00022670"/>
    </source>
</evidence>
<evidence type="ECO:0000256" key="13">
    <source>
        <dbReference type="ARBA" id="ARBA00023268"/>
    </source>
</evidence>
<dbReference type="GO" id="GO:0030288">
    <property type="term" value="C:outer membrane-bounded periplasmic space"/>
    <property type="evidence" value="ECO:0007669"/>
    <property type="project" value="TreeGrafter"/>
</dbReference>
<keyword evidence="12 17" id="KW-0472">Membrane</keyword>
<dbReference type="Pfam" id="PF00912">
    <property type="entry name" value="Transgly"/>
    <property type="match status" value="1"/>
</dbReference>
<dbReference type="GO" id="GO:0005886">
    <property type="term" value="C:plasma membrane"/>
    <property type="evidence" value="ECO:0007669"/>
    <property type="project" value="UniProtKB-SubCell"/>
</dbReference>
<keyword evidence="6" id="KW-0645">Protease</keyword>
<evidence type="ECO:0000256" key="17">
    <source>
        <dbReference type="SAM" id="Phobius"/>
    </source>
</evidence>
<feature type="domain" description="Penicillin-binding protein transpeptidase" evidence="18">
    <location>
        <begin position="338"/>
        <end position="639"/>
    </location>
</feature>
<dbReference type="SUPFAM" id="SSF53955">
    <property type="entry name" value="Lysozyme-like"/>
    <property type="match status" value="1"/>
</dbReference>
<keyword evidence="10" id="KW-0133">Cell shape</keyword>
<sequence length="756" mass="84738">MIKIKKRINNLQKKVTSKIKKSRHNKKIYSFLAYGSILSGVIFIYFYIFFQLPTPASLKDYKSIPLSTHILDRNGRLLFEIFKDQKRTAVKVKDLPEYVKQATIAVEDKDFYKHGGVSFFGGILRAIKDTVLKRRLQGGSTITQQLVKSALLTPERTVRRKLREIVLAYWTEAIFSKDEILELYLNQVPYGGSAYGVEEAAQNYFGKKAKDLKLEEAAFLAGLPQAPSLYSPYTNPDRAQKRRSEVLKAMLEEKYIEQKQYDTFSRQKLNIKPIKRKIKAPHFTFYVKSQLEELYGIKQVEEGGLRVTTSLDLDFQEEAEKILREELEEIKNLRVSNGAALVTRPPTGEILAMVGSVDYFATPSGAFNVTTALRQPGSAIKPVNYAIGIEQKIVTPATVFLDIPTCFFAAGQPTKYCPRNYDGVFHGPTQLRFALGNSYNIPAVKMLAINGVENFIASSSAFTMTTFKDPKKYGLSLTLGGGEVRMTEMAQAFSSFANRGIPKKLIAIIEVKDKQGKILYQYKDPNFVKDLNKELKSPNFFAIQGNPAISSETAFIISHILLDNNARSAAFGASSYLNIRNHAVSVKTGTTNDKKDNWTIGYTPNFLTAVWVGNNDNTPMHPYLTSGVTGAAPIWNRIMTNVLANQTDLWPVRPQDVVGKQVCWETGVAMTKKEDGSESCQSRFEYFIKGTENLADQITAEKTHVPVSRDTGKMTTVEDPAHEMQEKTIFKDAFSSVCLDCTPDYPVPNQSPTPTP</sequence>
<dbReference type="GO" id="GO:0006508">
    <property type="term" value="P:proteolysis"/>
    <property type="evidence" value="ECO:0007669"/>
    <property type="project" value="UniProtKB-KW"/>
</dbReference>
<evidence type="ECO:0000313" key="21">
    <source>
        <dbReference type="Proteomes" id="UP000177208"/>
    </source>
</evidence>
<organism evidence="20 21">
    <name type="scientific">Candidatus Roizmanbacteria bacterium RIFCSPHIGHO2_01_FULL_39_12c</name>
    <dbReference type="NCBI Taxonomy" id="1802031"/>
    <lineage>
        <taxon>Bacteria</taxon>
        <taxon>Candidatus Roizmaniibacteriota</taxon>
    </lineage>
</organism>
<dbReference type="PANTHER" id="PTHR32282:SF11">
    <property type="entry name" value="PENICILLIN-BINDING PROTEIN 1B"/>
    <property type="match status" value="1"/>
</dbReference>
<keyword evidence="11" id="KW-0573">Peptidoglycan synthesis</keyword>
<evidence type="ECO:0000259" key="18">
    <source>
        <dbReference type="Pfam" id="PF00905"/>
    </source>
</evidence>
<keyword evidence="13" id="KW-0511">Multifunctional enzyme</keyword>
<keyword evidence="4" id="KW-1003">Cell membrane</keyword>
<reference evidence="20 21" key="1">
    <citation type="journal article" date="2016" name="Nat. Commun.">
        <title>Thousands of microbial genomes shed light on interconnected biogeochemical processes in an aquifer system.</title>
        <authorList>
            <person name="Anantharaman K."/>
            <person name="Brown C.T."/>
            <person name="Hug L.A."/>
            <person name="Sharon I."/>
            <person name="Castelle C.J."/>
            <person name="Probst A.J."/>
            <person name="Thomas B.C."/>
            <person name="Singh A."/>
            <person name="Wilkins M.J."/>
            <person name="Karaoz U."/>
            <person name="Brodie E.L."/>
            <person name="Williams K.H."/>
            <person name="Hubbard S.S."/>
            <person name="Banfield J.F."/>
        </authorList>
    </citation>
    <scope>NUCLEOTIDE SEQUENCE [LARGE SCALE GENOMIC DNA]</scope>
</reference>
<dbReference type="Proteomes" id="UP000177208">
    <property type="component" value="Unassembled WGS sequence"/>
</dbReference>
<dbReference type="Gene3D" id="3.40.710.10">
    <property type="entry name" value="DD-peptidase/beta-lactamase superfamily"/>
    <property type="match status" value="1"/>
</dbReference>
<dbReference type="GO" id="GO:0008658">
    <property type="term" value="F:penicillin binding"/>
    <property type="evidence" value="ECO:0007669"/>
    <property type="project" value="InterPro"/>
</dbReference>
<proteinExistence type="inferred from homology"/>
<dbReference type="PANTHER" id="PTHR32282">
    <property type="entry name" value="BINDING PROTEIN TRANSPEPTIDASE, PUTATIVE-RELATED"/>
    <property type="match status" value="1"/>
</dbReference>
<dbReference type="InterPro" id="IPR036950">
    <property type="entry name" value="PBP_transglycosylase"/>
</dbReference>
<dbReference type="InterPro" id="IPR012338">
    <property type="entry name" value="Beta-lactam/transpept-like"/>
</dbReference>
<evidence type="ECO:0000256" key="12">
    <source>
        <dbReference type="ARBA" id="ARBA00023136"/>
    </source>
</evidence>
<evidence type="ECO:0000256" key="8">
    <source>
        <dbReference type="ARBA" id="ARBA00022679"/>
    </source>
</evidence>
<feature type="transmembrane region" description="Helical" evidence="17">
    <location>
        <begin position="28"/>
        <end position="50"/>
    </location>
</feature>
<dbReference type="InterPro" id="IPR050396">
    <property type="entry name" value="Glycosyltr_51/Transpeptidase"/>
</dbReference>
<keyword evidence="8" id="KW-0808">Transferase</keyword>
<feature type="domain" description="Glycosyl transferase family 51" evidence="19">
    <location>
        <begin position="76"/>
        <end position="250"/>
    </location>
</feature>
<dbReference type="GO" id="GO:0071555">
    <property type="term" value="P:cell wall organization"/>
    <property type="evidence" value="ECO:0007669"/>
    <property type="project" value="UniProtKB-KW"/>
</dbReference>
<keyword evidence="17" id="KW-0812">Transmembrane</keyword>
<dbReference type="EMBL" id="MFZG01000009">
    <property type="protein sequence ID" value="OGK17313.1"/>
    <property type="molecule type" value="Genomic_DNA"/>
</dbReference>
<dbReference type="InterPro" id="IPR023346">
    <property type="entry name" value="Lysozyme-like_dom_sf"/>
</dbReference>
<evidence type="ECO:0000256" key="1">
    <source>
        <dbReference type="ARBA" id="ARBA00004236"/>
    </source>
</evidence>
<protein>
    <submittedName>
        <fullName evidence="20">Uncharacterized protein</fullName>
    </submittedName>
</protein>
<keyword evidence="9" id="KW-0378">Hydrolase</keyword>
<dbReference type="GO" id="GO:0009002">
    <property type="term" value="F:serine-type D-Ala-D-Ala carboxypeptidase activity"/>
    <property type="evidence" value="ECO:0007669"/>
    <property type="project" value="UniProtKB-EC"/>
</dbReference>
<dbReference type="FunFam" id="1.10.3810.10:FF:000001">
    <property type="entry name" value="Penicillin-binding protein 1A"/>
    <property type="match status" value="1"/>
</dbReference>
<evidence type="ECO:0000259" key="19">
    <source>
        <dbReference type="Pfam" id="PF00912"/>
    </source>
</evidence>
<evidence type="ECO:0000256" key="16">
    <source>
        <dbReference type="ARBA" id="ARBA00049902"/>
    </source>
</evidence>
<evidence type="ECO:0000256" key="10">
    <source>
        <dbReference type="ARBA" id="ARBA00022960"/>
    </source>
</evidence>
<name>A0A1F7GEM5_9BACT</name>
<accession>A0A1F7GEM5</accession>
<comment type="catalytic activity">
    <reaction evidence="16">
        <text>[GlcNAc-(1-&gt;4)-Mur2Ac(oyl-L-Ala-gamma-D-Glu-L-Lys-D-Ala-D-Ala)](n)-di-trans,octa-cis-undecaprenyl diphosphate + beta-D-GlcNAc-(1-&gt;4)-Mur2Ac(oyl-L-Ala-gamma-D-Glu-L-Lys-D-Ala-D-Ala)-di-trans,octa-cis-undecaprenyl diphosphate = [GlcNAc-(1-&gt;4)-Mur2Ac(oyl-L-Ala-gamma-D-Glu-L-Lys-D-Ala-D-Ala)](n+1)-di-trans,octa-cis-undecaprenyl diphosphate + di-trans,octa-cis-undecaprenyl diphosphate + H(+)</text>
        <dbReference type="Rhea" id="RHEA:23708"/>
        <dbReference type="Rhea" id="RHEA-COMP:9602"/>
        <dbReference type="Rhea" id="RHEA-COMP:9603"/>
        <dbReference type="ChEBI" id="CHEBI:15378"/>
        <dbReference type="ChEBI" id="CHEBI:58405"/>
        <dbReference type="ChEBI" id="CHEBI:60033"/>
        <dbReference type="ChEBI" id="CHEBI:78435"/>
        <dbReference type="EC" id="2.4.99.28"/>
    </reaction>
</comment>
<keyword evidence="17" id="KW-1133">Transmembrane helix</keyword>
<keyword evidence="5" id="KW-0121">Carboxypeptidase</keyword>
<evidence type="ECO:0000256" key="4">
    <source>
        <dbReference type="ARBA" id="ARBA00022475"/>
    </source>
</evidence>
<dbReference type="Pfam" id="PF00905">
    <property type="entry name" value="Transpeptidase"/>
    <property type="match status" value="1"/>
</dbReference>
<gene>
    <name evidence="20" type="ORF">A2774_03880</name>
</gene>
<dbReference type="InterPro" id="IPR001460">
    <property type="entry name" value="PCN-bd_Tpept"/>
</dbReference>
<comment type="similarity">
    <text evidence="3">In the N-terminal section; belongs to the glycosyltransferase 51 family.</text>
</comment>
<comment type="caution">
    <text evidence="20">The sequence shown here is derived from an EMBL/GenBank/DDBJ whole genome shotgun (WGS) entry which is preliminary data.</text>
</comment>
<keyword evidence="14" id="KW-0961">Cell wall biogenesis/degradation</keyword>
<comment type="subcellular location">
    <subcellularLocation>
        <location evidence="1">Cell membrane</location>
    </subcellularLocation>
</comment>
<dbReference type="GO" id="GO:0009252">
    <property type="term" value="P:peptidoglycan biosynthetic process"/>
    <property type="evidence" value="ECO:0007669"/>
    <property type="project" value="UniProtKB-KW"/>
</dbReference>
<evidence type="ECO:0000256" key="15">
    <source>
        <dbReference type="ARBA" id="ARBA00034000"/>
    </source>
</evidence>
<evidence type="ECO:0000256" key="7">
    <source>
        <dbReference type="ARBA" id="ARBA00022676"/>
    </source>
</evidence>
<dbReference type="GO" id="GO:0008360">
    <property type="term" value="P:regulation of cell shape"/>
    <property type="evidence" value="ECO:0007669"/>
    <property type="project" value="UniProtKB-KW"/>
</dbReference>
<evidence type="ECO:0000256" key="2">
    <source>
        <dbReference type="ARBA" id="ARBA00007090"/>
    </source>
</evidence>
<comment type="catalytic activity">
    <reaction evidence="15">
        <text>Preferential cleavage: (Ac)2-L-Lys-D-Ala-|-D-Ala. Also transpeptidation of peptidyl-alanyl moieties that are N-acyl substituents of D-alanine.</text>
        <dbReference type="EC" id="3.4.16.4"/>
    </reaction>
</comment>
<evidence type="ECO:0000256" key="9">
    <source>
        <dbReference type="ARBA" id="ARBA00022801"/>
    </source>
</evidence>
<dbReference type="AlphaFoldDB" id="A0A1F7GEM5"/>
<dbReference type="SUPFAM" id="SSF56601">
    <property type="entry name" value="beta-lactamase/transpeptidase-like"/>
    <property type="match status" value="1"/>
</dbReference>
<evidence type="ECO:0000313" key="20">
    <source>
        <dbReference type="EMBL" id="OGK17313.1"/>
    </source>
</evidence>
<dbReference type="GO" id="GO:0008955">
    <property type="term" value="F:peptidoglycan glycosyltransferase activity"/>
    <property type="evidence" value="ECO:0007669"/>
    <property type="project" value="UniProtKB-EC"/>
</dbReference>